<proteinExistence type="predicted"/>
<keyword evidence="3" id="KW-1185">Reference proteome</keyword>
<dbReference type="EMBL" id="KV417274">
    <property type="protein sequence ID" value="KZO98735.1"/>
    <property type="molecule type" value="Genomic_DNA"/>
</dbReference>
<keyword evidence="1" id="KW-1133">Transmembrane helix</keyword>
<evidence type="ECO:0000256" key="1">
    <source>
        <dbReference type="SAM" id="Phobius"/>
    </source>
</evidence>
<accession>A0A167PFC8</accession>
<keyword evidence="1" id="KW-0812">Transmembrane</keyword>
<evidence type="ECO:0000313" key="2">
    <source>
        <dbReference type="EMBL" id="KZO98735.1"/>
    </source>
</evidence>
<keyword evidence="1" id="KW-0472">Membrane</keyword>
<dbReference type="Proteomes" id="UP000076738">
    <property type="component" value="Unassembled WGS sequence"/>
</dbReference>
<protein>
    <submittedName>
        <fullName evidence="2">Uncharacterized protein</fullName>
    </submittedName>
</protein>
<organism evidence="2 3">
    <name type="scientific">Calocera viscosa (strain TUFC12733)</name>
    <dbReference type="NCBI Taxonomy" id="1330018"/>
    <lineage>
        <taxon>Eukaryota</taxon>
        <taxon>Fungi</taxon>
        <taxon>Dikarya</taxon>
        <taxon>Basidiomycota</taxon>
        <taxon>Agaricomycotina</taxon>
        <taxon>Dacrymycetes</taxon>
        <taxon>Dacrymycetales</taxon>
        <taxon>Dacrymycetaceae</taxon>
        <taxon>Calocera</taxon>
    </lineage>
</organism>
<evidence type="ECO:0000313" key="3">
    <source>
        <dbReference type="Proteomes" id="UP000076738"/>
    </source>
</evidence>
<gene>
    <name evidence="2" type="ORF">CALVIDRAFT_534823</name>
</gene>
<name>A0A167PFC8_CALVF</name>
<feature type="transmembrane region" description="Helical" evidence="1">
    <location>
        <begin position="25"/>
        <end position="48"/>
    </location>
</feature>
<dbReference type="AlphaFoldDB" id="A0A167PFC8"/>
<sequence>MASITFPAGNTVPLTAVGPPYSRPLVAVVVVPLAVAALPLTGEFGWGYDIYTNKLERPPPDGFGLNRSTHTPLRCYQFPAFALLFLSPFLFRPLSSLFLSLFFLIHYWAALQSCILLD</sequence>
<reference evidence="2 3" key="1">
    <citation type="journal article" date="2016" name="Mol. Biol. Evol.">
        <title>Comparative Genomics of Early-Diverging Mushroom-Forming Fungi Provides Insights into the Origins of Lignocellulose Decay Capabilities.</title>
        <authorList>
            <person name="Nagy L.G."/>
            <person name="Riley R."/>
            <person name="Tritt A."/>
            <person name="Adam C."/>
            <person name="Daum C."/>
            <person name="Floudas D."/>
            <person name="Sun H."/>
            <person name="Yadav J.S."/>
            <person name="Pangilinan J."/>
            <person name="Larsson K.H."/>
            <person name="Matsuura K."/>
            <person name="Barry K."/>
            <person name="Labutti K."/>
            <person name="Kuo R."/>
            <person name="Ohm R.A."/>
            <person name="Bhattacharya S.S."/>
            <person name="Shirouzu T."/>
            <person name="Yoshinaga Y."/>
            <person name="Martin F.M."/>
            <person name="Grigoriev I.V."/>
            <person name="Hibbett D.S."/>
        </authorList>
    </citation>
    <scope>NUCLEOTIDE SEQUENCE [LARGE SCALE GENOMIC DNA]</scope>
    <source>
        <strain evidence="2 3">TUFC12733</strain>
    </source>
</reference>